<dbReference type="AlphaFoldDB" id="A0A0N4XYD4"/>
<protein>
    <submittedName>
        <fullName evidence="4">PITH domain-containing protein</fullName>
    </submittedName>
</protein>
<evidence type="ECO:0000313" key="4">
    <source>
        <dbReference type="WBParaSite" id="NBR_0000808201-mRNA-1"/>
    </source>
</evidence>
<proteinExistence type="predicted"/>
<reference evidence="4" key="1">
    <citation type="submission" date="2017-02" db="UniProtKB">
        <authorList>
            <consortium name="WormBaseParasite"/>
        </authorList>
    </citation>
    <scope>IDENTIFICATION</scope>
</reference>
<sequence length="71" mass="8052">MGCSTARSDPDTPDIDQRTGVKMDSTDDEHCDNVQLVFVLQPTDHEPVRRLWFARNLQSIEPLSGQFEPAH</sequence>
<organism evidence="4">
    <name type="scientific">Nippostrongylus brasiliensis</name>
    <name type="common">Rat hookworm</name>
    <dbReference type="NCBI Taxonomy" id="27835"/>
    <lineage>
        <taxon>Eukaryota</taxon>
        <taxon>Metazoa</taxon>
        <taxon>Ecdysozoa</taxon>
        <taxon>Nematoda</taxon>
        <taxon>Chromadorea</taxon>
        <taxon>Rhabditida</taxon>
        <taxon>Rhabditina</taxon>
        <taxon>Rhabditomorpha</taxon>
        <taxon>Strongyloidea</taxon>
        <taxon>Heligmosomidae</taxon>
        <taxon>Nippostrongylus</taxon>
    </lineage>
</organism>
<dbReference type="WBParaSite" id="NBR_0000808201-mRNA-1">
    <property type="protein sequence ID" value="NBR_0000808201-mRNA-1"/>
    <property type="gene ID" value="NBR_0000808201"/>
</dbReference>
<dbReference type="Proteomes" id="UP000271162">
    <property type="component" value="Unassembled WGS sequence"/>
</dbReference>
<gene>
    <name evidence="2" type="ORF">NBR_LOCUS8083</name>
</gene>
<feature type="compositionally biased region" description="Basic and acidic residues" evidence="1">
    <location>
        <begin position="15"/>
        <end position="25"/>
    </location>
</feature>
<name>A0A0N4XYD4_NIPBR</name>
<keyword evidence="3" id="KW-1185">Reference proteome</keyword>
<evidence type="ECO:0000313" key="3">
    <source>
        <dbReference type="Proteomes" id="UP000271162"/>
    </source>
</evidence>
<evidence type="ECO:0000256" key="1">
    <source>
        <dbReference type="SAM" id="MobiDB-lite"/>
    </source>
</evidence>
<feature type="region of interest" description="Disordered" evidence="1">
    <location>
        <begin position="1"/>
        <end position="27"/>
    </location>
</feature>
<accession>A0A0N4XYD4</accession>
<dbReference type="EMBL" id="UYSL01019961">
    <property type="protein sequence ID" value="VDL71672.1"/>
    <property type="molecule type" value="Genomic_DNA"/>
</dbReference>
<reference evidence="2 3" key="2">
    <citation type="submission" date="2018-11" db="EMBL/GenBank/DDBJ databases">
        <authorList>
            <consortium name="Pathogen Informatics"/>
        </authorList>
    </citation>
    <scope>NUCLEOTIDE SEQUENCE [LARGE SCALE GENOMIC DNA]</scope>
</reference>
<evidence type="ECO:0000313" key="2">
    <source>
        <dbReference type="EMBL" id="VDL71672.1"/>
    </source>
</evidence>